<dbReference type="GeneID" id="54553380"/>
<evidence type="ECO:0000313" key="9">
    <source>
        <dbReference type="EMBL" id="KAF2277766.1"/>
    </source>
</evidence>
<evidence type="ECO:0000256" key="2">
    <source>
        <dbReference type="ARBA" id="ARBA00022692"/>
    </source>
</evidence>
<dbReference type="OrthoDB" id="5278984at2759"/>
<feature type="compositionally biased region" description="Basic and acidic residues" evidence="6">
    <location>
        <begin position="340"/>
        <end position="354"/>
    </location>
</feature>
<dbReference type="GO" id="GO:0016020">
    <property type="term" value="C:membrane"/>
    <property type="evidence" value="ECO:0007669"/>
    <property type="project" value="UniProtKB-SubCell"/>
</dbReference>
<comment type="similarity">
    <text evidence="5">Belongs to the SAT4 family.</text>
</comment>
<feature type="transmembrane region" description="Helical" evidence="7">
    <location>
        <begin position="171"/>
        <end position="191"/>
    </location>
</feature>
<protein>
    <recommendedName>
        <fullName evidence="8">Rhodopsin domain-containing protein</fullName>
    </recommendedName>
</protein>
<reference evidence="9" key="1">
    <citation type="journal article" date="2020" name="Stud. Mycol.">
        <title>101 Dothideomycetes genomes: a test case for predicting lifestyles and emergence of pathogens.</title>
        <authorList>
            <person name="Haridas S."/>
            <person name="Albert R."/>
            <person name="Binder M."/>
            <person name="Bloem J."/>
            <person name="Labutti K."/>
            <person name="Salamov A."/>
            <person name="Andreopoulos B."/>
            <person name="Baker S."/>
            <person name="Barry K."/>
            <person name="Bills G."/>
            <person name="Bluhm B."/>
            <person name="Cannon C."/>
            <person name="Castanera R."/>
            <person name="Culley D."/>
            <person name="Daum C."/>
            <person name="Ezra D."/>
            <person name="Gonzalez J."/>
            <person name="Henrissat B."/>
            <person name="Kuo A."/>
            <person name="Liang C."/>
            <person name="Lipzen A."/>
            <person name="Lutzoni F."/>
            <person name="Magnuson J."/>
            <person name="Mondo S."/>
            <person name="Nolan M."/>
            <person name="Ohm R."/>
            <person name="Pangilinan J."/>
            <person name="Park H.-J."/>
            <person name="Ramirez L."/>
            <person name="Alfaro M."/>
            <person name="Sun H."/>
            <person name="Tritt A."/>
            <person name="Yoshinaga Y."/>
            <person name="Zwiers L.-H."/>
            <person name="Turgeon B."/>
            <person name="Goodwin S."/>
            <person name="Spatafora J."/>
            <person name="Crous P."/>
            <person name="Grigoriev I."/>
        </authorList>
    </citation>
    <scope>NUCLEOTIDE SEQUENCE</scope>
    <source>
        <strain evidence="9">CBS 379.55</strain>
    </source>
</reference>
<accession>A0A6A6JQ12</accession>
<feature type="transmembrane region" description="Helical" evidence="7">
    <location>
        <begin position="211"/>
        <end position="229"/>
    </location>
</feature>
<gene>
    <name evidence="9" type="ORF">EI97DRAFT_449213</name>
</gene>
<dbReference type="InterPro" id="IPR049326">
    <property type="entry name" value="Rhodopsin_dom_fungi"/>
</dbReference>
<evidence type="ECO:0000256" key="7">
    <source>
        <dbReference type="SAM" id="Phobius"/>
    </source>
</evidence>
<comment type="subcellular location">
    <subcellularLocation>
        <location evidence="1">Membrane</location>
        <topology evidence="1">Multi-pass membrane protein</topology>
    </subcellularLocation>
</comment>
<dbReference type="Pfam" id="PF20684">
    <property type="entry name" value="Fung_rhodopsin"/>
    <property type="match status" value="1"/>
</dbReference>
<dbReference type="EMBL" id="ML986489">
    <property type="protein sequence ID" value="KAF2277766.1"/>
    <property type="molecule type" value="Genomic_DNA"/>
</dbReference>
<evidence type="ECO:0000256" key="6">
    <source>
        <dbReference type="SAM" id="MobiDB-lite"/>
    </source>
</evidence>
<evidence type="ECO:0000256" key="5">
    <source>
        <dbReference type="ARBA" id="ARBA00038359"/>
    </source>
</evidence>
<dbReference type="AlphaFoldDB" id="A0A6A6JQ12"/>
<proteinExistence type="inferred from homology"/>
<evidence type="ECO:0000313" key="10">
    <source>
        <dbReference type="Proteomes" id="UP000800097"/>
    </source>
</evidence>
<keyword evidence="10" id="KW-1185">Reference proteome</keyword>
<keyword evidence="3 7" id="KW-1133">Transmembrane helix</keyword>
<sequence>MSQSTPVSVEPNSNNSNLYVIPVTILLVIALILCIVRFYTRLTRTKRLYLDDWFIVVAEPLSLINACLAYAAISHGWGRPFMTLSEADYKTTMKLQFALQTTWIFTLCFVRLSVACSLLRFGTDLWWRYTLYILMGLQVAISSSWVVIQFGQCKPISSNWEHVKDVKCWNLQAIINYGWTIAGVYVIMDLILSLMPIKLIRTLNRPRNEKVLISLLMALGLLATAVAAAKMTTFKNFGTGDPMQATIPPSMYAKLEEVVGIIASSLPCLKAPVQNLLKKLGVLQTRQLSRPSFVNTAITFDEPSRQGEQRSDRDGSFPSLKDSVHMDYVSVKPSSSGSNTRDRSHERKEKREVV</sequence>
<dbReference type="InterPro" id="IPR052337">
    <property type="entry name" value="SAT4-like"/>
</dbReference>
<organism evidence="9 10">
    <name type="scientific">Westerdykella ornata</name>
    <dbReference type="NCBI Taxonomy" id="318751"/>
    <lineage>
        <taxon>Eukaryota</taxon>
        <taxon>Fungi</taxon>
        <taxon>Dikarya</taxon>
        <taxon>Ascomycota</taxon>
        <taxon>Pezizomycotina</taxon>
        <taxon>Dothideomycetes</taxon>
        <taxon>Pleosporomycetidae</taxon>
        <taxon>Pleosporales</taxon>
        <taxon>Sporormiaceae</taxon>
        <taxon>Westerdykella</taxon>
    </lineage>
</organism>
<keyword evidence="2 7" id="KW-0812">Transmembrane</keyword>
<feature type="transmembrane region" description="Helical" evidence="7">
    <location>
        <begin position="20"/>
        <end position="40"/>
    </location>
</feature>
<dbReference type="RefSeq" id="XP_033655305.1">
    <property type="nucleotide sequence ID" value="XM_033800205.1"/>
</dbReference>
<feature type="domain" description="Rhodopsin" evidence="8">
    <location>
        <begin position="36"/>
        <end position="274"/>
    </location>
</feature>
<feature type="transmembrane region" description="Helical" evidence="7">
    <location>
        <begin position="131"/>
        <end position="151"/>
    </location>
</feature>
<feature type="region of interest" description="Disordered" evidence="6">
    <location>
        <begin position="301"/>
        <end position="354"/>
    </location>
</feature>
<dbReference type="PANTHER" id="PTHR33048:SF129">
    <property type="entry name" value="INTEGRAL MEMBRANE PROTEIN-RELATED"/>
    <property type="match status" value="1"/>
</dbReference>
<evidence type="ECO:0000256" key="1">
    <source>
        <dbReference type="ARBA" id="ARBA00004141"/>
    </source>
</evidence>
<evidence type="ECO:0000256" key="4">
    <source>
        <dbReference type="ARBA" id="ARBA00023136"/>
    </source>
</evidence>
<feature type="transmembrane region" description="Helical" evidence="7">
    <location>
        <begin position="97"/>
        <end position="119"/>
    </location>
</feature>
<evidence type="ECO:0000259" key="8">
    <source>
        <dbReference type="Pfam" id="PF20684"/>
    </source>
</evidence>
<feature type="transmembrane region" description="Helical" evidence="7">
    <location>
        <begin position="52"/>
        <end position="77"/>
    </location>
</feature>
<evidence type="ECO:0000256" key="3">
    <source>
        <dbReference type="ARBA" id="ARBA00022989"/>
    </source>
</evidence>
<feature type="compositionally biased region" description="Basic and acidic residues" evidence="6">
    <location>
        <begin position="302"/>
        <end position="315"/>
    </location>
</feature>
<dbReference type="PANTHER" id="PTHR33048">
    <property type="entry name" value="PTH11-LIKE INTEGRAL MEMBRANE PROTEIN (AFU_ORTHOLOGUE AFUA_5G11245)"/>
    <property type="match status" value="1"/>
</dbReference>
<name>A0A6A6JQ12_WESOR</name>
<keyword evidence="4 7" id="KW-0472">Membrane</keyword>
<dbReference type="Proteomes" id="UP000800097">
    <property type="component" value="Unassembled WGS sequence"/>
</dbReference>